<sequence>MRSSWADSVAAAETAAAGSTANNSSAGNNSARTRSTYVPPHLRNRAPSSDPPAPVYSSSTSGTDGSGYGAPAGGNRWGGPRNDYNNRSGYSSGGRGGGWNNRTGGWDRGREQEVNPFAGIENAVEEVGEQENSGINFDAYEDIPVETSGDNVPPAVNTFAEIDLGEALNQNIRRCKYVKPTPVQRHAIPISLGGRDLMACAQTGSGKTAAFCFPIISGIMKDQAAQRRPRGRVAFPLALILSPTRELSMQIHEEARKFAYQTGVKVVVAYGGAPINQQDYFCIDGGDSLPCGGMKDHFGKIYYRLFHSIDLDKLRWFCEADAALRWCSIEILLRELERGVDILVATPGRLVDLLERARVSLEMIKYLALDEADRMLDMGFEPQIRKIVEQMDMPPPGVRQTMLFSATFPKEIQRLASDFLASYIFLAVGRVGSSTDLIVQRVEFVHESDKRSHLMDLLHAQKANGVHGKQALTLVFVETKKGADSLEHWLCMNGFPATTIHGDRTQQEREYALRSFKSGNTPILVATDVAARGLDIPHVAHVVNFDLPNDIDDYVHRIGRTGRAGKSGLATAFFNENNASLARPLADLMQESNQEVPAWLSRFAARSSYGGGKNRRSGGGRFGGRDFRRDSSFNRGGADYYGGGGGTGYGASGGGYSGGGMILMITDFVGLGLDWTAAFCCAFVQVGDLIGAWGVDSVSCYCKVDSGLKTVAGARKFVPGSKLCIQPDINPRAHKTKSSRRERTRFQLPLLPGLPDDLAIACLIRVPRVEHNNLRLVCKRWNRLLAGNYFYSLRKSLGMAEDKLHLGSSRSLEAAALVPLNGKLCIIRNNMSLSLVDVSSPDKQVETNPHLWENIAGKGERVAYSLSANCMPRVITVNAGESHGRVANPHGKRKAKEVGMSWQVMRLELAAMRLAMRQQQRRILGWQPTHP</sequence>
<evidence type="ECO:0000313" key="13">
    <source>
        <dbReference type="EMBL" id="THG12188.1"/>
    </source>
</evidence>
<feature type="compositionally biased region" description="Low complexity" evidence="9">
    <location>
        <begin position="81"/>
        <end position="90"/>
    </location>
</feature>
<dbReference type="CDD" id="cd22152">
    <property type="entry name" value="F-box_AtAFR-like"/>
    <property type="match status" value="1"/>
</dbReference>
<feature type="short sequence motif" description="Q motif" evidence="8">
    <location>
        <begin position="157"/>
        <end position="185"/>
    </location>
</feature>
<dbReference type="InterPro" id="IPR036047">
    <property type="entry name" value="F-box-like_dom_sf"/>
</dbReference>
<comment type="caution">
    <text evidence="13">The sequence shown here is derived from an EMBL/GenBank/DDBJ whole genome shotgun (WGS) entry which is preliminary data.</text>
</comment>
<evidence type="ECO:0000256" key="8">
    <source>
        <dbReference type="PROSITE-ProRule" id="PRU00552"/>
    </source>
</evidence>
<comment type="catalytic activity">
    <reaction evidence="7">
        <text>ATP + H2O = ADP + phosphate + H(+)</text>
        <dbReference type="Rhea" id="RHEA:13065"/>
        <dbReference type="ChEBI" id="CHEBI:15377"/>
        <dbReference type="ChEBI" id="CHEBI:15378"/>
        <dbReference type="ChEBI" id="CHEBI:30616"/>
        <dbReference type="ChEBI" id="CHEBI:43474"/>
        <dbReference type="ChEBI" id="CHEBI:456216"/>
        <dbReference type="EC" id="3.6.4.13"/>
    </reaction>
</comment>
<name>A0A4S4E7Y9_CAMSN</name>
<dbReference type="InterPro" id="IPR001810">
    <property type="entry name" value="F-box_dom"/>
</dbReference>
<gene>
    <name evidence="13" type="ORF">TEA_010885</name>
</gene>
<feature type="compositionally biased region" description="Gly residues" evidence="9">
    <location>
        <begin position="64"/>
        <end position="77"/>
    </location>
</feature>
<dbReference type="Proteomes" id="UP000306102">
    <property type="component" value="Unassembled WGS sequence"/>
</dbReference>
<feature type="domain" description="Helicase C-terminal" evidence="11">
    <location>
        <begin position="437"/>
        <end position="604"/>
    </location>
</feature>
<dbReference type="InterPro" id="IPR001650">
    <property type="entry name" value="Helicase_C-like"/>
</dbReference>
<feature type="domain" description="Helicase ATP-binding" evidence="10">
    <location>
        <begin position="188"/>
        <end position="426"/>
    </location>
</feature>
<dbReference type="Gene3D" id="3.40.50.300">
    <property type="entry name" value="P-loop containing nucleotide triphosphate hydrolases"/>
    <property type="match status" value="2"/>
</dbReference>
<dbReference type="SUPFAM" id="SSF81383">
    <property type="entry name" value="F-box domain"/>
    <property type="match status" value="1"/>
</dbReference>
<evidence type="ECO:0000256" key="4">
    <source>
        <dbReference type="ARBA" id="ARBA00022806"/>
    </source>
</evidence>
<evidence type="ECO:0000256" key="9">
    <source>
        <dbReference type="SAM" id="MobiDB-lite"/>
    </source>
</evidence>
<keyword evidence="3" id="KW-0378">Hydrolase</keyword>
<dbReference type="GO" id="GO:0016787">
    <property type="term" value="F:hydrolase activity"/>
    <property type="evidence" value="ECO:0007669"/>
    <property type="project" value="UniProtKB-KW"/>
</dbReference>
<dbReference type="InterPro" id="IPR027417">
    <property type="entry name" value="P-loop_NTPase"/>
</dbReference>
<dbReference type="AlphaFoldDB" id="A0A4S4E7Y9"/>
<accession>A0A4S4E7Y9</accession>
<dbReference type="GO" id="GO:0003724">
    <property type="term" value="F:RNA helicase activity"/>
    <property type="evidence" value="ECO:0007669"/>
    <property type="project" value="UniProtKB-EC"/>
</dbReference>
<evidence type="ECO:0000259" key="10">
    <source>
        <dbReference type="PROSITE" id="PS51192"/>
    </source>
</evidence>
<feature type="compositionally biased region" description="Low complexity" evidence="9">
    <location>
        <begin position="10"/>
        <end position="31"/>
    </location>
</feature>
<dbReference type="SUPFAM" id="SSF52540">
    <property type="entry name" value="P-loop containing nucleoside triphosphate hydrolases"/>
    <property type="match status" value="1"/>
</dbReference>
<dbReference type="CDD" id="cd17967">
    <property type="entry name" value="DEADc_DDX3_DDX4"/>
    <property type="match status" value="1"/>
</dbReference>
<keyword evidence="2" id="KW-0547">Nucleotide-binding</keyword>
<dbReference type="PROSITE" id="PS51192">
    <property type="entry name" value="HELICASE_ATP_BIND_1"/>
    <property type="match status" value="1"/>
</dbReference>
<dbReference type="PANTHER" id="PTHR47958">
    <property type="entry name" value="ATP-DEPENDENT RNA HELICASE DBP3"/>
    <property type="match status" value="1"/>
</dbReference>
<reference evidence="13 14" key="1">
    <citation type="journal article" date="2018" name="Proc. Natl. Acad. Sci. U.S.A.">
        <title>Draft genome sequence of Camellia sinensis var. sinensis provides insights into the evolution of the tea genome and tea quality.</title>
        <authorList>
            <person name="Wei C."/>
            <person name="Yang H."/>
            <person name="Wang S."/>
            <person name="Zhao J."/>
            <person name="Liu C."/>
            <person name="Gao L."/>
            <person name="Xia E."/>
            <person name="Lu Y."/>
            <person name="Tai Y."/>
            <person name="She G."/>
            <person name="Sun J."/>
            <person name="Cao H."/>
            <person name="Tong W."/>
            <person name="Gao Q."/>
            <person name="Li Y."/>
            <person name="Deng W."/>
            <person name="Jiang X."/>
            <person name="Wang W."/>
            <person name="Chen Q."/>
            <person name="Zhang S."/>
            <person name="Li H."/>
            <person name="Wu J."/>
            <person name="Wang P."/>
            <person name="Li P."/>
            <person name="Shi C."/>
            <person name="Zheng F."/>
            <person name="Jian J."/>
            <person name="Huang B."/>
            <person name="Shan D."/>
            <person name="Shi M."/>
            <person name="Fang C."/>
            <person name="Yue Y."/>
            <person name="Li F."/>
            <person name="Li D."/>
            <person name="Wei S."/>
            <person name="Han B."/>
            <person name="Jiang C."/>
            <person name="Yin Y."/>
            <person name="Xia T."/>
            <person name="Zhang Z."/>
            <person name="Bennetzen J.L."/>
            <person name="Zhao S."/>
            <person name="Wan X."/>
        </authorList>
    </citation>
    <scope>NUCLEOTIDE SEQUENCE [LARGE SCALE GENOMIC DNA]</scope>
    <source>
        <strain evidence="14">cv. Shuchazao</strain>
        <tissue evidence="13">Leaf</tissue>
    </source>
</reference>
<evidence type="ECO:0000259" key="12">
    <source>
        <dbReference type="PROSITE" id="PS51195"/>
    </source>
</evidence>
<dbReference type="SMART" id="SM00490">
    <property type="entry name" value="HELICc"/>
    <property type="match status" value="1"/>
</dbReference>
<evidence type="ECO:0000313" key="14">
    <source>
        <dbReference type="Proteomes" id="UP000306102"/>
    </source>
</evidence>
<keyword evidence="5" id="KW-0067">ATP-binding</keyword>
<dbReference type="EMBL" id="SDRB02006739">
    <property type="protein sequence ID" value="THG12188.1"/>
    <property type="molecule type" value="Genomic_DNA"/>
</dbReference>
<evidence type="ECO:0000256" key="3">
    <source>
        <dbReference type="ARBA" id="ARBA00022801"/>
    </source>
</evidence>
<dbReference type="Pfam" id="PF00270">
    <property type="entry name" value="DEAD"/>
    <property type="match status" value="2"/>
</dbReference>
<dbReference type="STRING" id="542762.A0A4S4E7Y9"/>
<dbReference type="InterPro" id="IPR011545">
    <property type="entry name" value="DEAD/DEAH_box_helicase_dom"/>
</dbReference>
<evidence type="ECO:0000256" key="6">
    <source>
        <dbReference type="ARBA" id="ARBA00022884"/>
    </source>
</evidence>
<evidence type="ECO:0000259" key="11">
    <source>
        <dbReference type="PROSITE" id="PS51194"/>
    </source>
</evidence>
<keyword evidence="14" id="KW-1185">Reference proteome</keyword>
<dbReference type="PROSITE" id="PS51194">
    <property type="entry name" value="HELICASE_CTER"/>
    <property type="match status" value="1"/>
</dbReference>
<dbReference type="EC" id="3.6.4.13" evidence="1"/>
<dbReference type="InterPro" id="IPR044763">
    <property type="entry name" value="Ded1/Dbp1_DEADc"/>
</dbReference>
<dbReference type="SMART" id="SM00487">
    <property type="entry name" value="DEXDc"/>
    <property type="match status" value="1"/>
</dbReference>
<feature type="region of interest" description="Disordered" evidence="9">
    <location>
        <begin position="607"/>
        <end position="630"/>
    </location>
</feature>
<organism evidence="13 14">
    <name type="scientific">Camellia sinensis var. sinensis</name>
    <name type="common">China tea</name>
    <dbReference type="NCBI Taxonomy" id="542762"/>
    <lineage>
        <taxon>Eukaryota</taxon>
        <taxon>Viridiplantae</taxon>
        <taxon>Streptophyta</taxon>
        <taxon>Embryophyta</taxon>
        <taxon>Tracheophyta</taxon>
        <taxon>Spermatophyta</taxon>
        <taxon>Magnoliopsida</taxon>
        <taxon>eudicotyledons</taxon>
        <taxon>Gunneridae</taxon>
        <taxon>Pentapetalae</taxon>
        <taxon>asterids</taxon>
        <taxon>Ericales</taxon>
        <taxon>Theaceae</taxon>
        <taxon>Camellia</taxon>
    </lineage>
</organism>
<dbReference type="GO" id="GO:0005524">
    <property type="term" value="F:ATP binding"/>
    <property type="evidence" value="ECO:0007669"/>
    <property type="project" value="UniProtKB-KW"/>
</dbReference>
<dbReference type="PROSITE" id="PS51195">
    <property type="entry name" value="Q_MOTIF"/>
    <property type="match status" value="1"/>
</dbReference>
<evidence type="ECO:0000256" key="1">
    <source>
        <dbReference type="ARBA" id="ARBA00012552"/>
    </source>
</evidence>
<dbReference type="GO" id="GO:0003723">
    <property type="term" value="F:RNA binding"/>
    <property type="evidence" value="ECO:0007669"/>
    <property type="project" value="UniProtKB-KW"/>
</dbReference>
<evidence type="ECO:0000256" key="5">
    <source>
        <dbReference type="ARBA" id="ARBA00022840"/>
    </source>
</evidence>
<keyword evidence="4" id="KW-0347">Helicase</keyword>
<keyword evidence="6" id="KW-0694">RNA-binding</keyword>
<evidence type="ECO:0000256" key="7">
    <source>
        <dbReference type="ARBA" id="ARBA00047984"/>
    </source>
</evidence>
<feature type="domain" description="DEAD-box RNA helicase Q" evidence="12">
    <location>
        <begin position="157"/>
        <end position="185"/>
    </location>
</feature>
<dbReference type="CDD" id="cd18787">
    <property type="entry name" value="SF2_C_DEAD"/>
    <property type="match status" value="1"/>
</dbReference>
<evidence type="ECO:0000256" key="2">
    <source>
        <dbReference type="ARBA" id="ARBA00022741"/>
    </source>
</evidence>
<dbReference type="InterPro" id="IPR014014">
    <property type="entry name" value="RNA_helicase_DEAD_Q_motif"/>
</dbReference>
<protein>
    <recommendedName>
        <fullName evidence="1">RNA helicase</fullName>
        <ecNumber evidence="1">3.6.4.13</ecNumber>
    </recommendedName>
</protein>
<dbReference type="Pfam" id="PF00646">
    <property type="entry name" value="F-box"/>
    <property type="match status" value="1"/>
</dbReference>
<feature type="region of interest" description="Disordered" evidence="9">
    <location>
        <begin position="1"/>
        <end position="111"/>
    </location>
</feature>
<proteinExistence type="predicted"/>
<dbReference type="InterPro" id="IPR014001">
    <property type="entry name" value="Helicase_ATP-bd"/>
</dbReference>
<dbReference type="FunFam" id="3.40.50.300:FF:000008">
    <property type="entry name" value="ATP-dependent RNA helicase RhlB"/>
    <property type="match status" value="1"/>
</dbReference>
<dbReference type="Pfam" id="PF00271">
    <property type="entry name" value="Helicase_C"/>
    <property type="match status" value="1"/>
</dbReference>